<feature type="compositionally biased region" description="Polar residues" evidence="1">
    <location>
        <begin position="60"/>
        <end position="71"/>
    </location>
</feature>
<evidence type="ECO:0000313" key="2">
    <source>
        <dbReference type="EMBL" id="KAG5265047.1"/>
    </source>
</evidence>
<protein>
    <submittedName>
        <fullName evidence="2">Uncharacterized protein</fullName>
    </submittedName>
</protein>
<feature type="non-terminal residue" evidence="2">
    <location>
        <position position="1"/>
    </location>
</feature>
<accession>A0AAV6FUW8</accession>
<evidence type="ECO:0000256" key="1">
    <source>
        <dbReference type="SAM" id="MobiDB-lite"/>
    </source>
</evidence>
<dbReference type="EMBL" id="JADWDJ010000020">
    <property type="protein sequence ID" value="KAG5265047.1"/>
    <property type="molecule type" value="Genomic_DNA"/>
</dbReference>
<feature type="region of interest" description="Disordered" evidence="1">
    <location>
        <begin position="42"/>
        <end position="79"/>
    </location>
</feature>
<evidence type="ECO:0000313" key="3">
    <source>
        <dbReference type="Proteomes" id="UP000823561"/>
    </source>
</evidence>
<gene>
    <name evidence="2" type="ORF">AALO_G00260860</name>
</gene>
<reference evidence="2" key="1">
    <citation type="submission" date="2020-10" db="EMBL/GenBank/DDBJ databases">
        <title>Chromosome-scale genome assembly of the Allis shad, Alosa alosa.</title>
        <authorList>
            <person name="Margot Z."/>
            <person name="Christophe K."/>
            <person name="Cabau C."/>
            <person name="Louis A."/>
            <person name="Berthelot C."/>
            <person name="Parey E."/>
            <person name="Roest Crollius H."/>
            <person name="Montfort J."/>
            <person name="Robinson-Rechavi M."/>
            <person name="Bucao C."/>
            <person name="Bouchez O."/>
            <person name="Gislard M."/>
            <person name="Lluch J."/>
            <person name="Milhes M."/>
            <person name="Lampietro C."/>
            <person name="Lopez Roques C."/>
            <person name="Donnadieu C."/>
            <person name="Braasch I."/>
            <person name="Desvignes T."/>
            <person name="Postlethwait J."/>
            <person name="Bobe J."/>
            <person name="Guiguen Y."/>
        </authorList>
    </citation>
    <scope>NUCLEOTIDE SEQUENCE</scope>
    <source>
        <strain evidence="2">M-15738</strain>
        <tissue evidence="2">Blood</tissue>
    </source>
</reference>
<proteinExistence type="predicted"/>
<comment type="caution">
    <text evidence="2">The sequence shown here is derived from an EMBL/GenBank/DDBJ whole genome shotgun (WGS) entry which is preliminary data.</text>
</comment>
<keyword evidence="3" id="KW-1185">Reference proteome</keyword>
<organism evidence="2 3">
    <name type="scientific">Alosa alosa</name>
    <name type="common">allis shad</name>
    <dbReference type="NCBI Taxonomy" id="278164"/>
    <lineage>
        <taxon>Eukaryota</taxon>
        <taxon>Metazoa</taxon>
        <taxon>Chordata</taxon>
        <taxon>Craniata</taxon>
        <taxon>Vertebrata</taxon>
        <taxon>Euteleostomi</taxon>
        <taxon>Actinopterygii</taxon>
        <taxon>Neopterygii</taxon>
        <taxon>Teleostei</taxon>
        <taxon>Clupei</taxon>
        <taxon>Clupeiformes</taxon>
        <taxon>Clupeoidei</taxon>
        <taxon>Clupeidae</taxon>
        <taxon>Alosa</taxon>
    </lineage>
</organism>
<sequence>FVFSIFFIESFIREKNNNIIIKPKLIPSSTDVQKRLTTDHQMCDTSNARPCPPPHRKHMSTTNPNRKLQSETTTKTTTK</sequence>
<name>A0AAV6FUW8_9TELE</name>
<dbReference type="AlphaFoldDB" id="A0AAV6FUW8"/>
<dbReference type="Proteomes" id="UP000823561">
    <property type="component" value="Chromosome 20"/>
</dbReference>